<dbReference type="PANTHER" id="PTHR34187">
    <property type="entry name" value="FGR18P"/>
    <property type="match status" value="1"/>
</dbReference>
<dbReference type="Pfam" id="PF02656">
    <property type="entry name" value="DUF202"/>
    <property type="match status" value="1"/>
</dbReference>
<accession>A0A369JEI0</accession>
<dbReference type="InterPro" id="IPR052053">
    <property type="entry name" value="IM_YidH-like"/>
</dbReference>
<comment type="caution">
    <text evidence="8">The sequence shown here is derived from an EMBL/GenBank/DDBJ whole genome shotgun (WGS) entry which is preliminary data.</text>
</comment>
<protein>
    <recommendedName>
        <fullName evidence="7">DUF202 domain-containing protein</fullName>
    </recommendedName>
</protein>
<dbReference type="PANTHER" id="PTHR34187:SF2">
    <property type="entry name" value="DUF202 DOMAIN-CONTAINING PROTEIN"/>
    <property type="match status" value="1"/>
</dbReference>
<dbReference type="GO" id="GO:0005886">
    <property type="term" value="C:plasma membrane"/>
    <property type="evidence" value="ECO:0007669"/>
    <property type="project" value="UniProtKB-SubCell"/>
</dbReference>
<name>A0A369JEI0_HYPMA</name>
<keyword evidence="3 6" id="KW-0812">Transmembrane</keyword>
<feature type="transmembrane region" description="Helical" evidence="6">
    <location>
        <begin position="152"/>
        <end position="175"/>
    </location>
</feature>
<sequence length="267" mass="28745">MPSTSQAALFNDLDDFQPLRETTPLVSQSISSSKRVRSYTNGFGFVPRRRPRTKVSRPFKSSLNTAAIASQGGRVDEEDSYSDGHTTLVSPTTTLQGGNAAWQSLYDVARKNSSRTEPPVSRLPRDLISSISLTLENSGSVARDHLASERTFLAYVRTSLALASSGVALVQLFTVASANSYSPPGNRLDAYIRPLGAVTIVMGLIVLMIGVARYFSIQAAMTKGNFPVARIVTAAISLALTVLIMMTFCILVAGKLEPKGGRLQLPF</sequence>
<evidence type="ECO:0000256" key="3">
    <source>
        <dbReference type="ARBA" id="ARBA00022692"/>
    </source>
</evidence>
<feature type="domain" description="DUF202" evidence="7">
    <location>
        <begin position="143"/>
        <end position="218"/>
    </location>
</feature>
<dbReference type="AlphaFoldDB" id="A0A369JEI0"/>
<evidence type="ECO:0000313" key="9">
    <source>
        <dbReference type="Proteomes" id="UP000076154"/>
    </source>
</evidence>
<evidence type="ECO:0000256" key="4">
    <source>
        <dbReference type="ARBA" id="ARBA00022989"/>
    </source>
</evidence>
<reference evidence="8" key="1">
    <citation type="submission" date="2018-04" db="EMBL/GenBank/DDBJ databases">
        <title>Whole genome sequencing of Hypsizygus marmoreus.</title>
        <authorList>
            <person name="Choi I.-G."/>
            <person name="Min B."/>
            <person name="Kim J.-G."/>
            <person name="Kim S."/>
            <person name="Oh Y.-L."/>
            <person name="Kong W.-S."/>
            <person name="Park H."/>
            <person name="Jeong J."/>
            <person name="Song E.-S."/>
        </authorList>
    </citation>
    <scope>NUCLEOTIDE SEQUENCE [LARGE SCALE GENOMIC DNA]</scope>
    <source>
        <strain evidence="8">51987-8</strain>
    </source>
</reference>
<proteinExistence type="predicted"/>
<keyword evidence="9" id="KW-1185">Reference proteome</keyword>
<evidence type="ECO:0000313" key="8">
    <source>
        <dbReference type="EMBL" id="RDB17814.1"/>
    </source>
</evidence>
<evidence type="ECO:0000256" key="6">
    <source>
        <dbReference type="SAM" id="Phobius"/>
    </source>
</evidence>
<keyword evidence="5 6" id="KW-0472">Membrane</keyword>
<dbReference type="Proteomes" id="UP000076154">
    <property type="component" value="Unassembled WGS sequence"/>
</dbReference>
<dbReference type="InterPro" id="IPR003807">
    <property type="entry name" value="DUF202"/>
</dbReference>
<comment type="subcellular location">
    <subcellularLocation>
        <location evidence="1">Cell membrane</location>
        <topology evidence="1">Multi-pass membrane protein</topology>
    </subcellularLocation>
</comment>
<evidence type="ECO:0000259" key="7">
    <source>
        <dbReference type="Pfam" id="PF02656"/>
    </source>
</evidence>
<evidence type="ECO:0000256" key="1">
    <source>
        <dbReference type="ARBA" id="ARBA00004651"/>
    </source>
</evidence>
<gene>
    <name evidence="8" type="ORF">Hypma_000793</name>
</gene>
<evidence type="ECO:0000256" key="5">
    <source>
        <dbReference type="ARBA" id="ARBA00023136"/>
    </source>
</evidence>
<organism evidence="8 9">
    <name type="scientific">Hypsizygus marmoreus</name>
    <name type="common">White beech mushroom</name>
    <name type="synonym">Agaricus marmoreus</name>
    <dbReference type="NCBI Taxonomy" id="39966"/>
    <lineage>
        <taxon>Eukaryota</taxon>
        <taxon>Fungi</taxon>
        <taxon>Dikarya</taxon>
        <taxon>Basidiomycota</taxon>
        <taxon>Agaricomycotina</taxon>
        <taxon>Agaricomycetes</taxon>
        <taxon>Agaricomycetidae</taxon>
        <taxon>Agaricales</taxon>
        <taxon>Tricholomatineae</taxon>
        <taxon>Lyophyllaceae</taxon>
        <taxon>Hypsizygus</taxon>
    </lineage>
</organism>
<keyword evidence="4 6" id="KW-1133">Transmembrane helix</keyword>
<dbReference type="EMBL" id="LUEZ02000107">
    <property type="protein sequence ID" value="RDB17814.1"/>
    <property type="molecule type" value="Genomic_DNA"/>
</dbReference>
<dbReference type="InParanoid" id="A0A369JEI0"/>
<dbReference type="OrthoDB" id="199599at2759"/>
<keyword evidence="2" id="KW-1003">Cell membrane</keyword>
<feature type="transmembrane region" description="Helical" evidence="6">
    <location>
        <begin position="228"/>
        <end position="253"/>
    </location>
</feature>
<feature type="transmembrane region" description="Helical" evidence="6">
    <location>
        <begin position="195"/>
        <end position="216"/>
    </location>
</feature>
<evidence type="ECO:0000256" key="2">
    <source>
        <dbReference type="ARBA" id="ARBA00022475"/>
    </source>
</evidence>